<feature type="region of interest" description="Disordered" evidence="1">
    <location>
        <begin position="108"/>
        <end position="210"/>
    </location>
</feature>
<evidence type="ECO:0000313" key="2">
    <source>
        <dbReference type="EMBL" id="KMS93717.1"/>
    </source>
</evidence>
<feature type="region of interest" description="Disordered" evidence="1">
    <location>
        <begin position="38"/>
        <end position="76"/>
    </location>
</feature>
<dbReference type="AlphaFoldDB" id="A0A0J8B1F7"/>
<dbReference type="Proteomes" id="UP000035740">
    <property type="component" value="Unassembled WGS sequence"/>
</dbReference>
<feature type="compositionally biased region" description="Polar residues" evidence="1">
    <location>
        <begin position="38"/>
        <end position="55"/>
    </location>
</feature>
<evidence type="ECO:0000256" key="1">
    <source>
        <dbReference type="SAM" id="MobiDB-lite"/>
    </source>
</evidence>
<proteinExistence type="predicted"/>
<feature type="compositionally biased region" description="Basic and acidic residues" evidence="1">
    <location>
        <begin position="140"/>
        <end position="170"/>
    </location>
</feature>
<protein>
    <submittedName>
        <fullName evidence="2">Uncharacterized protein</fullName>
    </submittedName>
</protein>
<accession>A0A0J8B1F7</accession>
<name>A0A0J8B1F7_BETVV</name>
<feature type="region of interest" description="Disordered" evidence="1">
    <location>
        <begin position="1"/>
        <end position="23"/>
    </location>
</feature>
<dbReference type="EMBL" id="KQ099672">
    <property type="protein sequence ID" value="KMS93717.1"/>
    <property type="molecule type" value="Genomic_DNA"/>
</dbReference>
<dbReference type="Gramene" id="KMS93717">
    <property type="protein sequence ID" value="KMS93717"/>
    <property type="gene ID" value="BVRB_028670"/>
</dbReference>
<feature type="compositionally biased region" description="Polar residues" evidence="1">
    <location>
        <begin position="199"/>
        <end position="210"/>
    </location>
</feature>
<feature type="compositionally biased region" description="Polar residues" evidence="1">
    <location>
        <begin position="114"/>
        <end position="133"/>
    </location>
</feature>
<feature type="non-terminal residue" evidence="2">
    <location>
        <position position="1"/>
    </location>
</feature>
<keyword evidence="3" id="KW-1185">Reference proteome</keyword>
<organism evidence="2 3">
    <name type="scientific">Beta vulgaris subsp. vulgaris</name>
    <name type="common">Beet</name>
    <dbReference type="NCBI Taxonomy" id="3555"/>
    <lineage>
        <taxon>Eukaryota</taxon>
        <taxon>Viridiplantae</taxon>
        <taxon>Streptophyta</taxon>
        <taxon>Embryophyta</taxon>
        <taxon>Tracheophyta</taxon>
        <taxon>Spermatophyta</taxon>
        <taxon>Magnoliopsida</taxon>
        <taxon>eudicotyledons</taxon>
        <taxon>Gunneridae</taxon>
        <taxon>Pentapetalae</taxon>
        <taxon>Caryophyllales</taxon>
        <taxon>Chenopodiaceae</taxon>
        <taxon>Betoideae</taxon>
        <taxon>Beta</taxon>
    </lineage>
</organism>
<reference evidence="2 3" key="1">
    <citation type="journal article" date="2014" name="Nature">
        <title>The genome of the recently domesticated crop plant sugar beet (Beta vulgaris).</title>
        <authorList>
            <person name="Dohm J.C."/>
            <person name="Minoche A.E."/>
            <person name="Holtgrawe D."/>
            <person name="Capella-Gutierrez S."/>
            <person name="Zakrzewski F."/>
            <person name="Tafer H."/>
            <person name="Rupp O."/>
            <person name="Sorensen T.R."/>
            <person name="Stracke R."/>
            <person name="Reinhardt R."/>
            <person name="Goesmann A."/>
            <person name="Kraft T."/>
            <person name="Schulz B."/>
            <person name="Stadler P.F."/>
            <person name="Schmidt T."/>
            <person name="Gabaldon T."/>
            <person name="Lehrach H."/>
            <person name="Weisshaar B."/>
            <person name="Himmelbauer H."/>
        </authorList>
    </citation>
    <scope>NUCLEOTIDE SEQUENCE [LARGE SCALE GENOMIC DNA]</scope>
    <source>
        <tissue evidence="2">Taproot</tissue>
    </source>
</reference>
<evidence type="ECO:0000313" key="3">
    <source>
        <dbReference type="Proteomes" id="UP000035740"/>
    </source>
</evidence>
<sequence>LKRSAEDSLYDQSIEDAQSSNQPATFVEDAKPDFSYHAQEQTIVDPSTTETSQLPKSEAEPSHSFNEGNRQIDIKQMRGQIKQLLASDQAAKKVMKGEMTRLSSFVYSHEQRRQPNPSSQHGAASSTSATIQPGSIRGVEQLESHADRATRDADYHVPRYIDSHEQRRIEALPPPSFTENHTIEDTTSRNAILLPEQKPQLSTQNPAEAE</sequence>
<gene>
    <name evidence="2" type="ORF">BVRB_028670</name>
</gene>